<organism evidence="1 2">
    <name type="scientific">Sodalis ligni</name>
    <dbReference type="NCBI Taxonomy" id="2697027"/>
    <lineage>
        <taxon>Bacteria</taxon>
        <taxon>Pseudomonadati</taxon>
        <taxon>Pseudomonadota</taxon>
        <taxon>Gammaproteobacteria</taxon>
        <taxon>Enterobacterales</taxon>
        <taxon>Bruguierivoracaceae</taxon>
        <taxon>Sodalis</taxon>
    </lineage>
</organism>
<dbReference type="SUPFAM" id="SSF55021">
    <property type="entry name" value="ACT-like"/>
    <property type="match status" value="2"/>
</dbReference>
<evidence type="ECO:0000313" key="1">
    <source>
        <dbReference type="EMBL" id="TCL06184.1"/>
    </source>
</evidence>
<dbReference type="AlphaFoldDB" id="A0A4R1NEW3"/>
<reference evidence="1 2" key="1">
    <citation type="submission" date="2019-02" db="EMBL/GenBank/DDBJ databases">
        <title>Investigation of anaerobic lignin degradation for improved lignocellulosic biofuels.</title>
        <authorList>
            <person name="Deangelis K."/>
        </authorList>
    </citation>
    <scope>NUCLEOTIDE SEQUENCE [LARGE SCALE GENOMIC DNA]</scope>
    <source>
        <strain evidence="1 2">159R</strain>
    </source>
</reference>
<accession>A0A4R1NEW3</accession>
<gene>
    <name evidence="1" type="ORF">EZJ58_4419</name>
</gene>
<proteinExistence type="predicted"/>
<evidence type="ECO:0000313" key="2">
    <source>
        <dbReference type="Proteomes" id="UP000294555"/>
    </source>
</evidence>
<protein>
    <recommendedName>
        <fullName evidence="3">ACT domain-containing protein</fullName>
    </recommendedName>
</protein>
<dbReference type="Proteomes" id="UP000294555">
    <property type="component" value="Unassembled WGS sequence"/>
</dbReference>
<dbReference type="Gene3D" id="3.30.2130.10">
    <property type="entry name" value="VC0802-like"/>
    <property type="match status" value="1"/>
</dbReference>
<dbReference type="InterPro" id="IPR045865">
    <property type="entry name" value="ACT-like_dom_sf"/>
</dbReference>
<dbReference type="EMBL" id="SJOI01000001">
    <property type="protein sequence ID" value="TCL06184.1"/>
    <property type="molecule type" value="Genomic_DNA"/>
</dbReference>
<sequence length="136" mass="14839">MRGVTRMYDIHVILKNRPGSLAMLGIILGRGGVGLEGGGVFTLGNESHAHFLVADGDKARSLLEDEGMRVQQIHKPLIRKLKQERPGELGEIAATLAEHGINILTQYSDHANRLILITENDIAASRLTEKWAVLPG</sequence>
<keyword evidence="2" id="KW-1185">Reference proteome</keyword>
<comment type="caution">
    <text evidence="1">The sequence shown here is derived from an EMBL/GenBank/DDBJ whole genome shotgun (WGS) entry which is preliminary data.</text>
</comment>
<name>A0A4R1NEW3_9GAMM</name>
<evidence type="ECO:0008006" key="3">
    <source>
        <dbReference type="Google" id="ProtNLM"/>
    </source>
</evidence>